<evidence type="ECO:0000256" key="1">
    <source>
        <dbReference type="SAM" id="Phobius"/>
    </source>
</evidence>
<keyword evidence="3" id="KW-1185">Reference proteome</keyword>
<gene>
    <name evidence="2" type="ORF">NF685_05985</name>
</gene>
<proteinExistence type="predicted"/>
<dbReference type="InterPro" id="IPR022270">
    <property type="entry name" value="Blh_diox"/>
</dbReference>
<comment type="caution">
    <text evidence="2">The sequence shown here is derived from an EMBL/GenBank/DDBJ whole genome shotgun (WGS) entry which is preliminary data.</text>
</comment>
<accession>A0ABT1CFE5</accession>
<evidence type="ECO:0000313" key="2">
    <source>
        <dbReference type="EMBL" id="MCO6159580.1"/>
    </source>
</evidence>
<dbReference type="Proteomes" id="UP001523401">
    <property type="component" value="Unassembled WGS sequence"/>
</dbReference>
<protein>
    <submittedName>
        <fullName evidence="2">Brp/Blh family beta-carotene 15,15'-dioxygenase</fullName>
    </submittedName>
</protein>
<keyword evidence="1" id="KW-0472">Membrane</keyword>
<keyword evidence="1" id="KW-1133">Transmembrane helix</keyword>
<feature type="transmembrane region" description="Helical" evidence="1">
    <location>
        <begin position="161"/>
        <end position="179"/>
    </location>
</feature>
<reference evidence="2 3" key="1">
    <citation type="submission" date="2022-06" db="EMBL/GenBank/DDBJ databases">
        <title>Whole-genome of Asaia lannensis strain LMG 27011T.</title>
        <authorList>
            <person name="Sombolestani A."/>
        </authorList>
    </citation>
    <scope>NUCLEOTIDE SEQUENCE [LARGE SCALE GENOMIC DNA]</scope>
    <source>
        <strain evidence="2 3">NBRC 102526</strain>
    </source>
</reference>
<feature type="transmembrane region" description="Helical" evidence="1">
    <location>
        <begin position="184"/>
        <end position="200"/>
    </location>
</feature>
<keyword evidence="1" id="KW-0812">Transmembrane</keyword>
<feature type="transmembrane region" description="Helical" evidence="1">
    <location>
        <begin position="206"/>
        <end position="229"/>
    </location>
</feature>
<evidence type="ECO:0000313" key="3">
    <source>
        <dbReference type="Proteomes" id="UP001523401"/>
    </source>
</evidence>
<dbReference type="NCBIfam" id="TIGR03753">
    <property type="entry name" value="blh_monoox"/>
    <property type="match status" value="1"/>
</dbReference>
<organism evidence="2 3">
    <name type="scientific">Asaia lannensis NBRC 102526</name>
    <dbReference type="NCBI Taxonomy" id="1307926"/>
    <lineage>
        <taxon>Bacteria</taxon>
        <taxon>Pseudomonadati</taxon>
        <taxon>Pseudomonadota</taxon>
        <taxon>Alphaproteobacteria</taxon>
        <taxon>Acetobacterales</taxon>
        <taxon>Acetobacteraceae</taxon>
        <taxon>Asaia</taxon>
    </lineage>
</organism>
<dbReference type="Pfam" id="PF15461">
    <property type="entry name" value="BCD"/>
    <property type="match status" value="1"/>
</dbReference>
<feature type="transmembrane region" description="Helical" evidence="1">
    <location>
        <begin position="121"/>
        <end position="141"/>
    </location>
</feature>
<feature type="transmembrane region" description="Helical" evidence="1">
    <location>
        <begin position="69"/>
        <end position="88"/>
    </location>
</feature>
<feature type="transmembrane region" description="Helical" evidence="1">
    <location>
        <begin position="271"/>
        <end position="289"/>
    </location>
</feature>
<feature type="transmembrane region" description="Helical" evidence="1">
    <location>
        <begin position="241"/>
        <end position="259"/>
    </location>
</feature>
<feature type="transmembrane region" description="Helical" evidence="1">
    <location>
        <begin position="94"/>
        <end position="112"/>
    </location>
</feature>
<dbReference type="EMBL" id="JAMXQU010000003">
    <property type="protein sequence ID" value="MCO6159580.1"/>
    <property type="molecule type" value="Genomic_DNA"/>
</dbReference>
<dbReference type="RefSeq" id="WP_252848965.1">
    <property type="nucleotide sequence ID" value="NZ_BAPW01000023.1"/>
</dbReference>
<feature type="transmembrane region" description="Helical" evidence="1">
    <location>
        <begin position="20"/>
        <end position="48"/>
    </location>
</feature>
<name>A0ABT1CFE5_9PROT</name>
<sequence length="313" mass="34200">MIPGRLLDAPTGPSDRIVQAYWLLAGASAVLSIAFANETLMLLTILLFGVPHGALDGEMARERLHARWGVAWFPLFGLPYLAAIALVIAAWQIWPYATLTAFLVLSLCHFGAETAGTDRPLLSAFVLGGAPLILPVCLYPAQTATLLDGMIAPHVLDGPPPWMTDLMPVWTVCALVWLAKTDRYVVVAIFLPVLLVFWLLPPLPAFMLYFIFIHAPAHIDGLTASNNWSRLTSQRDALKRAIPLSLLTAIIAFGLWPLYAGPPVSRLLQLTFQLLAALTLPHMVFDMLITRNSPIIRGGSARRRSISGGIDRL</sequence>